<organism evidence="3 4">
    <name type="scientific">Pararobbsia silviterrae</name>
    <dbReference type="NCBI Taxonomy" id="1792498"/>
    <lineage>
        <taxon>Bacteria</taxon>
        <taxon>Pseudomonadati</taxon>
        <taxon>Pseudomonadota</taxon>
        <taxon>Betaproteobacteria</taxon>
        <taxon>Burkholderiales</taxon>
        <taxon>Burkholderiaceae</taxon>
        <taxon>Pararobbsia</taxon>
    </lineage>
</organism>
<accession>A0A494Y8E1</accession>
<reference evidence="3 4" key="1">
    <citation type="submission" date="2018-10" db="EMBL/GenBank/DDBJ databases">
        <title>Robbsia sp. DHC34, isolated from soil.</title>
        <authorList>
            <person name="Gao Z.-H."/>
            <person name="Qiu L.-H."/>
        </authorList>
    </citation>
    <scope>NUCLEOTIDE SEQUENCE [LARGE SCALE GENOMIC DNA]</scope>
    <source>
        <strain evidence="3 4">DHC34</strain>
    </source>
</reference>
<gene>
    <name evidence="3" type="ORF">D7S86_08015</name>
</gene>
<dbReference type="InterPro" id="IPR025421">
    <property type="entry name" value="DUF4148"/>
</dbReference>
<dbReference type="Pfam" id="PF13663">
    <property type="entry name" value="DUF4148"/>
    <property type="match status" value="1"/>
</dbReference>
<name>A0A494Y8E1_9BURK</name>
<evidence type="ECO:0000256" key="2">
    <source>
        <dbReference type="SAM" id="SignalP"/>
    </source>
</evidence>
<keyword evidence="2" id="KW-0732">Signal</keyword>
<proteinExistence type="predicted"/>
<feature type="signal peptide" evidence="2">
    <location>
        <begin position="1"/>
        <end position="32"/>
    </location>
</feature>
<feature type="chain" id="PRO_5019789676" evidence="2">
    <location>
        <begin position="33"/>
        <end position="98"/>
    </location>
</feature>
<comment type="caution">
    <text evidence="3">The sequence shown here is derived from an EMBL/GenBank/DDBJ whole genome shotgun (WGS) entry which is preliminary data.</text>
</comment>
<feature type="region of interest" description="Disordered" evidence="1">
    <location>
        <begin position="50"/>
        <end position="98"/>
    </location>
</feature>
<dbReference type="AlphaFoldDB" id="A0A494Y8E1"/>
<sequence>MSSPSEQTMKQTLFRTGVALMMTCGFALQAQAQEAPTRAQRVAELANLEQAGYNPTESSPAYPSDLSAAEQKVAARNGVTRVADGAPVGTPPSGTVQR</sequence>
<keyword evidence="4" id="KW-1185">Reference proteome</keyword>
<evidence type="ECO:0000313" key="3">
    <source>
        <dbReference type="EMBL" id="RKP57857.1"/>
    </source>
</evidence>
<dbReference type="Proteomes" id="UP000270342">
    <property type="component" value="Unassembled WGS sequence"/>
</dbReference>
<dbReference type="EMBL" id="RBZU01000002">
    <property type="protein sequence ID" value="RKP57857.1"/>
    <property type="molecule type" value="Genomic_DNA"/>
</dbReference>
<protein>
    <submittedName>
        <fullName evidence="3">DUF4148 domain-containing protein</fullName>
    </submittedName>
</protein>
<evidence type="ECO:0000313" key="4">
    <source>
        <dbReference type="Proteomes" id="UP000270342"/>
    </source>
</evidence>
<evidence type="ECO:0000256" key="1">
    <source>
        <dbReference type="SAM" id="MobiDB-lite"/>
    </source>
</evidence>